<evidence type="ECO:0000256" key="2">
    <source>
        <dbReference type="ARBA" id="ARBA00022692"/>
    </source>
</evidence>
<feature type="transmembrane region" description="Helical" evidence="5">
    <location>
        <begin position="101"/>
        <end position="125"/>
    </location>
</feature>
<name>A0A2N7PKA0_9BACT</name>
<feature type="transmembrane region" description="Helical" evidence="5">
    <location>
        <begin position="6"/>
        <end position="21"/>
    </location>
</feature>
<evidence type="ECO:0000256" key="5">
    <source>
        <dbReference type="SAM" id="Phobius"/>
    </source>
</evidence>
<dbReference type="InterPro" id="IPR003825">
    <property type="entry name" value="Colicin-V_CvpA"/>
</dbReference>
<comment type="caution">
    <text evidence="6">The sequence shown here is derived from an EMBL/GenBank/DDBJ whole genome shotgun (WGS) entry which is preliminary data.</text>
</comment>
<protein>
    <recommendedName>
        <fullName evidence="8">Colicin V production protein</fullName>
    </recommendedName>
</protein>
<feature type="transmembrane region" description="Helical" evidence="5">
    <location>
        <begin position="66"/>
        <end position="89"/>
    </location>
</feature>
<evidence type="ECO:0000256" key="4">
    <source>
        <dbReference type="ARBA" id="ARBA00023136"/>
    </source>
</evidence>
<dbReference type="Pfam" id="PF02674">
    <property type="entry name" value="Colicin_V"/>
    <property type="match status" value="1"/>
</dbReference>
<dbReference type="AlphaFoldDB" id="A0A2N7PKA0"/>
<comment type="subcellular location">
    <subcellularLocation>
        <location evidence="1">Membrane</location>
        <topology evidence="1">Multi-pass membrane protein</topology>
    </subcellularLocation>
</comment>
<keyword evidence="2 5" id="KW-0812">Transmembrane</keyword>
<accession>A0A2N7PKA0</accession>
<keyword evidence="4 5" id="KW-0472">Membrane</keyword>
<dbReference type="PANTHER" id="PTHR37306">
    <property type="entry name" value="COLICIN V PRODUCTION PROTEIN"/>
    <property type="match status" value="1"/>
</dbReference>
<evidence type="ECO:0000256" key="3">
    <source>
        <dbReference type="ARBA" id="ARBA00022989"/>
    </source>
</evidence>
<reference evidence="6 7" key="1">
    <citation type="submission" date="2018-01" db="EMBL/GenBank/DDBJ databases">
        <title>Metagenomic assembled genomes from two thermal pools in the Uzon Caldera, Kamchatka, Russia.</title>
        <authorList>
            <person name="Wilkins L."/>
            <person name="Ettinger C."/>
        </authorList>
    </citation>
    <scope>NUCLEOTIDE SEQUENCE [LARGE SCALE GENOMIC DNA]</scope>
    <source>
        <strain evidence="6">ZAV-15</strain>
    </source>
</reference>
<feature type="transmembrane region" description="Helical" evidence="5">
    <location>
        <begin position="28"/>
        <end position="46"/>
    </location>
</feature>
<keyword evidence="3 5" id="KW-1133">Transmembrane helix</keyword>
<dbReference type="GO" id="GO:0016020">
    <property type="term" value="C:membrane"/>
    <property type="evidence" value="ECO:0007669"/>
    <property type="project" value="UniProtKB-SubCell"/>
</dbReference>
<dbReference type="GO" id="GO:0009403">
    <property type="term" value="P:toxin biosynthetic process"/>
    <property type="evidence" value="ECO:0007669"/>
    <property type="project" value="InterPro"/>
</dbReference>
<proteinExistence type="predicted"/>
<evidence type="ECO:0000313" key="6">
    <source>
        <dbReference type="EMBL" id="PMP63609.1"/>
    </source>
</evidence>
<evidence type="ECO:0000256" key="1">
    <source>
        <dbReference type="ARBA" id="ARBA00004141"/>
    </source>
</evidence>
<dbReference type="EMBL" id="PNIE01000030">
    <property type="protein sequence ID" value="PMP63609.1"/>
    <property type="molecule type" value="Genomic_DNA"/>
</dbReference>
<organism evidence="6 7">
    <name type="scientific">Caldimicrobium thiodismutans</name>
    <dbReference type="NCBI Taxonomy" id="1653476"/>
    <lineage>
        <taxon>Bacteria</taxon>
        <taxon>Pseudomonadati</taxon>
        <taxon>Thermodesulfobacteriota</taxon>
        <taxon>Thermodesulfobacteria</taxon>
        <taxon>Thermodesulfobacteriales</taxon>
        <taxon>Thermodesulfobacteriaceae</taxon>
        <taxon>Caldimicrobium</taxon>
    </lineage>
</organism>
<dbReference type="Proteomes" id="UP000235731">
    <property type="component" value="Unassembled WGS sequence"/>
</dbReference>
<feature type="transmembrane region" description="Helical" evidence="5">
    <location>
        <begin position="137"/>
        <end position="157"/>
    </location>
</feature>
<evidence type="ECO:0008006" key="8">
    <source>
        <dbReference type="Google" id="ProtNLM"/>
    </source>
</evidence>
<evidence type="ECO:0000313" key="7">
    <source>
        <dbReference type="Proteomes" id="UP000235731"/>
    </source>
</evidence>
<dbReference type="PANTHER" id="PTHR37306:SF1">
    <property type="entry name" value="COLICIN V PRODUCTION PROTEIN"/>
    <property type="match status" value="1"/>
</dbReference>
<gene>
    <name evidence="6" type="ORF">C0197_02245</name>
</gene>
<sequence>MIWFDYLALGFTAYFVIRGFWVGLLRNLFSLAGMVVAFLYSGWLALKLNPYVGHIISHPKASFFVSYLLAFLLIYLTFVMFGLLFYWFIKTIDMGIGDRILGGLFGFLKGALFTTFLFYLIVIPFPTTKVQLERAKSYPIVAKTTQIFLGLIPQSWLEFIKKTRKYYEIPRSILN</sequence>